<evidence type="ECO:0000259" key="2">
    <source>
        <dbReference type="Pfam" id="PF05065"/>
    </source>
</evidence>
<reference evidence="3 4" key="1">
    <citation type="submission" date="2021-08" db="EMBL/GenBank/DDBJ databases">
        <authorList>
            <person name="Peeters C."/>
        </authorList>
    </citation>
    <scope>NUCLEOTIDE SEQUENCE [LARGE SCALE GENOMIC DNA]</scope>
    <source>
        <strain evidence="3 4">LMG 21510</strain>
    </source>
</reference>
<name>A0ABN7ZGX1_9BURK</name>
<comment type="caution">
    <text evidence="3">The sequence shown here is derived from an EMBL/GenBank/DDBJ whole genome shotgun (WGS) entry which is preliminary data.</text>
</comment>
<dbReference type="Proteomes" id="UP000721236">
    <property type="component" value="Unassembled WGS sequence"/>
</dbReference>
<keyword evidence="4" id="KW-1185">Reference proteome</keyword>
<dbReference type="EMBL" id="CAJZAH010000011">
    <property type="protein sequence ID" value="CAG9184260.1"/>
    <property type="molecule type" value="Genomic_DNA"/>
</dbReference>
<dbReference type="InterPro" id="IPR024455">
    <property type="entry name" value="Phage_capsid"/>
</dbReference>
<dbReference type="SUPFAM" id="SSF56563">
    <property type="entry name" value="Major capsid protein gp5"/>
    <property type="match status" value="1"/>
</dbReference>
<evidence type="ECO:0000313" key="3">
    <source>
        <dbReference type="EMBL" id="CAG9184260.1"/>
    </source>
</evidence>
<organism evidence="3 4">
    <name type="scientific">Cupriavidus respiraculi</name>
    <dbReference type="NCBI Taxonomy" id="195930"/>
    <lineage>
        <taxon>Bacteria</taxon>
        <taxon>Pseudomonadati</taxon>
        <taxon>Pseudomonadota</taxon>
        <taxon>Betaproteobacteria</taxon>
        <taxon>Burkholderiales</taxon>
        <taxon>Burkholderiaceae</taxon>
        <taxon>Cupriavidus</taxon>
    </lineage>
</organism>
<dbReference type="RefSeq" id="WP_224044592.1">
    <property type="nucleotide sequence ID" value="NZ_CAJZAH010000011.1"/>
</dbReference>
<dbReference type="NCBIfam" id="TIGR01554">
    <property type="entry name" value="major_cap_HK97"/>
    <property type="match status" value="1"/>
</dbReference>
<evidence type="ECO:0000256" key="1">
    <source>
        <dbReference type="ARBA" id="ARBA00004328"/>
    </source>
</evidence>
<protein>
    <recommendedName>
        <fullName evidence="2">Phage capsid-like C-terminal domain-containing protein</fullName>
    </recommendedName>
</protein>
<dbReference type="Pfam" id="PF05065">
    <property type="entry name" value="Phage_capsid"/>
    <property type="match status" value="1"/>
</dbReference>
<evidence type="ECO:0000313" key="4">
    <source>
        <dbReference type="Proteomes" id="UP000721236"/>
    </source>
</evidence>
<sequence>MTLAELKQKRAKIAAEMRSLHESIGDAAWTDEQRSRWESMKADLKQHDEKIDREEQLRQTEQRYVETNTDDLAARARQAAALTGGAPATGSDDERRSAAFDRFVREGLGELSPEERQIMSEMRAQAAGVGDKGGYTVPKTFLARVIESMVSYGGIAGVSQILVTDGGNPIEWPVGLGVDEEGELIGENTDAAEGDVEFGMGSLGSHKLSSKVIRVSNELLGDSGIDIEGFLAGRIGSRIGRAESRLIVQGTGVGTPAQPKGLEQSVIITRNTAAATKVTWQEVNTLIHAVDPAYRNAPQFRLAFNDQTLQVLEELVDGQGRPLWLPGLDASAPPMILKQRYVVDQAIAGIAAGAKFMYAGDFSQFVIRRVRYMAIKRLVERFAEYDQTGFLAFHRFGCVLQDLSAMAALVGKPA</sequence>
<feature type="domain" description="Phage capsid-like C-terminal" evidence="2">
    <location>
        <begin position="133"/>
        <end position="409"/>
    </location>
</feature>
<comment type="subcellular location">
    <subcellularLocation>
        <location evidence="1">Virion</location>
    </subcellularLocation>
</comment>
<dbReference type="Gene3D" id="3.30.2400.10">
    <property type="entry name" value="Major capsid protein gp5"/>
    <property type="match status" value="1"/>
</dbReference>
<accession>A0ABN7ZGX1</accession>
<proteinExistence type="predicted"/>
<gene>
    <name evidence="3" type="ORF">LMG21510_05053</name>
</gene>
<dbReference type="InterPro" id="IPR054612">
    <property type="entry name" value="Phage_capsid-like_C"/>
</dbReference>